<reference evidence="1 3" key="1">
    <citation type="journal article" date="2015" name="Genome Announc.">
        <title>Draft Genome of the Euendolithic (true boring) Cyanobacterium Mastigocoleus testarum strain BC008.</title>
        <authorList>
            <person name="Guida B.S."/>
            <person name="Garcia-Pichel F."/>
        </authorList>
    </citation>
    <scope>NUCLEOTIDE SEQUENCE [LARGE SCALE GENOMIC DNA]</scope>
    <source>
        <strain evidence="1 3">BC008</strain>
    </source>
</reference>
<dbReference type="RefSeq" id="WP_027846813.1">
    <property type="nucleotide sequence ID" value="NZ_LMTZ01000021.1"/>
</dbReference>
<name>A0A0V7ZY25_9CYAN</name>
<gene>
    <name evidence="1" type="ORF">BC008_04085</name>
    <name evidence="2" type="ORF">BC008_04405</name>
</gene>
<protein>
    <recommendedName>
        <fullName evidence="4">Transposase</fullName>
    </recommendedName>
</protein>
<dbReference type="Proteomes" id="UP000053372">
    <property type="component" value="Unassembled WGS sequence"/>
</dbReference>
<evidence type="ECO:0000313" key="1">
    <source>
        <dbReference type="EMBL" id="KST69485.1"/>
    </source>
</evidence>
<keyword evidence="3" id="KW-1185">Reference proteome</keyword>
<comment type="caution">
    <text evidence="1">The sequence shown here is derived from an EMBL/GenBank/DDBJ whole genome shotgun (WGS) entry which is preliminary data.</text>
</comment>
<dbReference type="OrthoDB" id="510169at2"/>
<dbReference type="AlphaFoldDB" id="A0A0V7ZY25"/>
<proteinExistence type="predicted"/>
<evidence type="ECO:0000313" key="2">
    <source>
        <dbReference type="EMBL" id="KST69549.1"/>
    </source>
</evidence>
<accession>A0A0V7ZY25</accession>
<organism evidence="1 3">
    <name type="scientific">Mastigocoleus testarum BC008</name>
    <dbReference type="NCBI Taxonomy" id="371196"/>
    <lineage>
        <taxon>Bacteria</taxon>
        <taxon>Bacillati</taxon>
        <taxon>Cyanobacteriota</taxon>
        <taxon>Cyanophyceae</taxon>
        <taxon>Nostocales</taxon>
        <taxon>Hapalosiphonaceae</taxon>
        <taxon>Mastigocoleus</taxon>
    </lineage>
</organism>
<evidence type="ECO:0008006" key="4">
    <source>
        <dbReference type="Google" id="ProtNLM"/>
    </source>
</evidence>
<dbReference type="EMBL" id="LMTZ01000023">
    <property type="protein sequence ID" value="KST69485.1"/>
    <property type="molecule type" value="Genomic_DNA"/>
</dbReference>
<dbReference type="EMBL" id="LMTZ01000021">
    <property type="protein sequence ID" value="KST69549.1"/>
    <property type="molecule type" value="Genomic_DNA"/>
</dbReference>
<sequence length="64" mass="7072">MRDSVTYQLLVDEGRAEGSQEATHKIAINLLKEGLSIELIAKTTGLMVEEVQQLQSTQVDNQAE</sequence>
<evidence type="ECO:0000313" key="3">
    <source>
        <dbReference type="Proteomes" id="UP000053372"/>
    </source>
</evidence>